<comment type="caution">
    <text evidence="8">The sequence shown here is derived from an EMBL/GenBank/DDBJ whole genome shotgun (WGS) entry which is preliminary data.</text>
</comment>
<dbReference type="HOGENOM" id="CLU_012062_16_0_10"/>
<dbReference type="RefSeq" id="WP_028727469.1">
    <property type="nucleotide sequence ID" value="NZ_AUAE01000014.1"/>
</dbReference>
<gene>
    <name evidence="8" type="ORF">HMPREF1536_05320</name>
</gene>
<dbReference type="InterPro" id="IPR024936">
    <property type="entry name" value="Cyclophilin-type_PPIase"/>
</dbReference>
<reference evidence="8 9" key="1">
    <citation type="submission" date="2013-04" db="EMBL/GenBank/DDBJ databases">
        <title>The Genome Sequence of Parabacteroides gordonii DSM 23371.</title>
        <authorList>
            <consortium name="The Broad Institute Genomics Platform"/>
            <person name="Earl A."/>
            <person name="Ward D."/>
            <person name="Feldgarden M."/>
            <person name="Gevers D."/>
            <person name="Martens E."/>
            <person name="Sakamoto M."/>
            <person name="Benno Y."/>
            <person name="Suzuki N."/>
            <person name="Matsunaga N."/>
            <person name="Koshihara K."/>
            <person name="Seki M."/>
            <person name="Komiya H."/>
            <person name="Walker B."/>
            <person name="Young S."/>
            <person name="Zeng Q."/>
            <person name="Gargeya S."/>
            <person name="Fitzgerald M."/>
            <person name="Haas B."/>
            <person name="Abouelleil A."/>
            <person name="Allen A.W."/>
            <person name="Alvarado L."/>
            <person name="Arachchi H.M."/>
            <person name="Berlin A.M."/>
            <person name="Chapman S.B."/>
            <person name="Gainer-Dewar J."/>
            <person name="Goldberg J."/>
            <person name="Griggs A."/>
            <person name="Gujja S."/>
            <person name="Hansen M."/>
            <person name="Howarth C."/>
            <person name="Imamovic A."/>
            <person name="Ireland A."/>
            <person name="Larimer J."/>
            <person name="McCowan C."/>
            <person name="Murphy C."/>
            <person name="Pearson M."/>
            <person name="Poon T.W."/>
            <person name="Priest M."/>
            <person name="Roberts A."/>
            <person name="Saif S."/>
            <person name="Shea T."/>
            <person name="Sisk P."/>
            <person name="Sykes S."/>
            <person name="Wortman J."/>
            <person name="Nusbaum C."/>
            <person name="Birren B."/>
        </authorList>
    </citation>
    <scope>NUCLEOTIDE SEQUENCE [LARGE SCALE GENOMIC DNA]</scope>
    <source>
        <strain evidence="8 9">MS-1</strain>
    </source>
</reference>
<evidence type="ECO:0000256" key="1">
    <source>
        <dbReference type="ARBA" id="ARBA00002388"/>
    </source>
</evidence>
<dbReference type="AlphaFoldDB" id="A0A0F5IK28"/>
<evidence type="ECO:0000313" key="8">
    <source>
        <dbReference type="EMBL" id="KKB45680.1"/>
    </source>
</evidence>
<dbReference type="PROSITE" id="PS00170">
    <property type="entry name" value="CSA_PPIASE_1"/>
    <property type="match status" value="1"/>
</dbReference>
<keyword evidence="6" id="KW-0732">Signal</keyword>
<dbReference type="CDD" id="cd00317">
    <property type="entry name" value="cyclophilin"/>
    <property type="match status" value="1"/>
</dbReference>
<dbReference type="GO" id="GO:0003755">
    <property type="term" value="F:peptidyl-prolyl cis-trans isomerase activity"/>
    <property type="evidence" value="ECO:0007669"/>
    <property type="project" value="UniProtKB-KW"/>
</dbReference>
<dbReference type="Proteomes" id="UP000033035">
    <property type="component" value="Unassembled WGS sequence"/>
</dbReference>
<dbReference type="PROSITE" id="PS50072">
    <property type="entry name" value="CSA_PPIASE_2"/>
    <property type="match status" value="1"/>
</dbReference>
<dbReference type="PANTHER" id="PTHR45625:SF4">
    <property type="entry name" value="PEPTIDYLPROLYL ISOMERASE DOMAIN AND WD REPEAT-CONTAINING PROTEIN 1"/>
    <property type="match status" value="1"/>
</dbReference>
<feature type="signal peptide" evidence="6">
    <location>
        <begin position="1"/>
        <end position="22"/>
    </location>
</feature>
<evidence type="ECO:0000313" key="9">
    <source>
        <dbReference type="Proteomes" id="UP000033035"/>
    </source>
</evidence>
<evidence type="ECO:0000259" key="7">
    <source>
        <dbReference type="PROSITE" id="PS50072"/>
    </source>
</evidence>
<feature type="chain" id="PRO_5002487707" description="peptidylprolyl isomerase" evidence="6">
    <location>
        <begin position="23"/>
        <end position="223"/>
    </location>
</feature>
<comment type="function">
    <text evidence="1">PPIases accelerate the folding of proteins. It catalyzes the cis-trans isomerization of proline imidic peptide bonds in oligopeptides.</text>
</comment>
<evidence type="ECO:0000256" key="3">
    <source>
        <dbReference type="ARBA" id="ARBA00013194"/>
    </source>
</evidence>
<accession>A0A0F5IK28</accession>
<evidence type="ECO:0000256" key="4">
    <source>
        <dbReference type="ARBA" id="ARBA00023110"/>
    </source>
</evidence>
<comment type="similarity">
    <text evidence="2">Belongs to the cyclophilin-type PPIase family.</text>
</comment>
<dbReference type="STRING" id="1203610.HMPREF1536_05320"/>
<keyword evidence="4" id="KW-0697">Rotamase</keyword>
<dbReference type="Gene3D" id="2.40.100.10">
    <property type="entry name" value="Cyclophilin-like"/>
    <property type="match status" value="1"/>
</dbReference>
<keyword evidence="9" id="KW-1185">Reference proteome</keyword>
<evidence type="ECO:0000256" key="5">
    <source>
        <dbReference type="ARBA" id="ARBA00023235"/>
    </source>
</evidence>
<dbReference type="EC" id="5.2.1.8" evidence="3"/>
<dbReference type="PATRIC" id="fig|1203610.3.peg.5436"/>
<dbReference type="InterPro" id="IPR044666">
    <property type="entry name" value="Cyclophilin_A-like"/>
</dbReference>
<dbReference type="InterPro" id="IPR020892">
    <property type="entry name" value="Cyclophilin-type_PPIase_CS"/>
</dbReference>
<name>A0A0F5IK28_9BACT</name>
<dbReference type="PANTHER" id="PTHR45625">
    <property type="entry name" value="PEPTIDYL-PROLYL CIS-TRANS ISOMERASE-RELATED"/>
    <property type="match status" value="1"/>
</dbReference>
<feature type="domain" description="PPIase cyclophilin-type" evidence="7">
    <location>
        <begin position="32"/>
        <end position="220"/>
    </location>
</feature>
<keyword evidence="5" id="KW-0413">Isomerase</keyword>
<dbReference type="GO" id="GO:0006457">
    <property type="term" value="P:protein folding"/>
    <property type="evidence" value="ECO:0007669"/>
    <property type="project" value="InterPro"/>
</dbReference>
<sequence>MKKLFAICLLLVGLLTSVHLQAQDVETLVLIDTDMGKIKVKLFNDTPLHRDNFIKNVKEKRYDGLLFHRVIKQFMIQGGDIDSKDAPIEKHLGDGDPGYTIPAEIVYPKYFHKRGMLCAARTSDEENPERASSGTQFYIVTGKFYTEMELDKMEKSDNKTFTPEERQAYMLEGGAPHLDNKYTVFGEVVKGMKVVDKIQFVETNEEDRPLKNIKIKTMTIVDK</sequence>
<dbReference type="SUPFAM" id="SSF50891">
    <property type="entry name" value="Cyclophilin-like"/>
    <property type="match status" value="1"/>
</dbReference>
<dbReference type="PIRSF" id="PIRSF001467">
    <property type="entry name" value="Peptidylpro_ismrse"/>
    <property type="match status" value="1"/>
</dbReference>
<dbReference type="Pfam" id="PF00160">
    <property type="entry name" value="Pro_isomerase"/>
    <property type="match status" value="1"/>
</dbReference>
<evidence type="ECO:0000256" key="6">
    <source>
        <dbReference type="SAM" id="SignalP"/>
    </source>
</evidence>
<evidence type="ECO:0000256" key="2">
    <source>
        <dbReference type="ARBA" id="ARBA00007365"/>
    </source>
</evidence>
<dbReference type="InterPro" id="IPR002130">
    <property type="entry name" value="Cyclophilin-type_PPIase_dom"/>
</dbReference>
<proteinExistence type="inferred from homology"/>
<protein>
    <recommendedName>
        <fullName evidence="3">peptidylprolyl isomerase</fullName>
        <ecNumber evidence="3">5.2.1.8</ecNumber>
    </recommendedName>
</protein>
<dbReference type="EMBL" id="AQHW01000031">
    <property type="protein sequence ID" value="KKB45680.1"/>
    <property type="molecule type" value="Genomic_DNA"/>
</dbReference>
<organism evidence="8 9">
    <name type="scientific">Parabacteroides gordonii MS-1 = DSM 23371</name>
    <dbReference type="NCBI Taxonomy" id="1203610"/>
    <lineage>
        <taxon>Bacteria</taxon>
        <taxon>Pseudomonadati</taxon>
        <taxon>Bacteroidota</taxon>
        <taxon>Bacteroidia</taxon>
        <taxon>Bacteroidales</taxon>
        <taxon>Tannerellaceae</taxon>
        <taxon>Parabacteroides</taxon>
    </lineage>
</organism>
<dbReference type="InterPro" id="IPR029000">
    <property type="entry name" value="Cyclophilin-like_dom_sf"/>
</dbReference>